<dbReference type="HOGENOM" id="CLU_134783_0_0_1"/>
<keyword evidence="2" id="KW-1185">Reference proteome</keyword>
<reference evidence="2" key="1">
    <citation type="submission" date="2003-08" db="EMBL/GenBank/DDBJ databases">
        <authorList>
            <person name="Birren B."/>
            <person name="Nusbaum C."/>
            <person name="Abebe A."/>
            <person name="Abouelleil A."/>
            <person name="Adekoya E."/>
            <person name="Ait-zahra M."/>
            <person name="Allen N."/>
            <person name="Allen T."/>
            <person name="An P."/>
            <person name="Anderson M."/>
            <person name="Anderson S."/>
            <person name="Arachchi H."/>
            <person name="Armbruster J."/>
            <person name="Bachantsang P."/>
            <person name="Baldwin J."/>
            <person name="Barry A."/>
            <person name="Bayul T."/>
            <person name="Blitshsteyn B."/>
            <person name="Bloom T."/>
            <person name="Blye J."/>
            <person name="Boguslavskiy L."/>
            <person name="Borowsky M."/>
            <person name="Boukhgalter B."/>
            <person name="Brunache A."/>
            <person name="Butler J."/>
            <person name="Calixte N."/>
            <person name="Calvo S."/>
            <person name="Camarata J."/>
            <person name="Campo K."/>
            <person name="Chang J."/>
            <person name="Cheshatsang Y."/>
            <person name="Citroen M."/>
            <person name="Collymore A."/>
            <person name="Considine T."/>
            <person name="Cook A."/>
            <person name="Cooke P."/>
            <person name="Corum B."/>
            <person name="Cuomo C."/>
            <person name="David R."/>
            <person name="Dawoe T."/>
            <person name="Degray S."/>
            <person name="Dodge S."/>
            <person name="Dooley K."/>
            <person name="Dorje P."/>
            <person name="Dorjee K."/>
            <person name="Dorris L."/>
            <person name="Duffey N."/>
            <person name="Dupes A."/>
            <person name="Elkins T."/>
            <person name="Engels R."/>
            <person name="Erickson J."/>
            <person name="Farina A."/>
            <person name="Faro S."/>
            <person name="Ferreira P."/>
            <person name="Fischer H."/>
            <person name="Fitzgerald M."/>
            <person name="Foley K."/>
            <person name="Gage D."/>
            <person name="Galagan J."/>
            <person name="Gearin G."/>
            <person name="Gnerre S."/>
            <person name="Gnirke A."/>
            <person name="Goyette A."/>
            <person name="Graham J."/>
            <person name="Grandbois E."/>
            <person name="Gyaltsen K."/>
            <person name="Hafez N."/>
            <person name="Hagopian D."/>
            <person name="Hagos B."/>
            <person name="Hall J."/>
            <person name="Hatcher B."/>
            <person name="Heller A."/>
            <person name="Higgins H."/>
            <person name="Honan T."/>
            <person name="Horn A."/>
            <person name="Houde N."/>
            <person name="Hughes L."/>
            <person name="Hulme W."/>
            <person name="Husby E."/>
            <person name="Iliev I."/>
            <person name="Jaffe D."/>
            <person name="Jones C."/>
            <person name="Kamal M."/>
            <person name="Kamat A."/>
            <person name="Kamvysselis M."/>
            <person name="Karlsson E."/>
            <person name="Kells C."/>
            <person name="Kieu A."/>
            <person name="Kisner P."/>
            <person name="Kodira C."/>
            <person name="Kulbokas E."/>
            <person name="Labutti K."/>
            <person name="Lama D."/>
            <person name="Landers T."/>
            <person name="Leger J."/>
            <person name="Levine S."/>
            <person name="Lewis D."/>
            <person name="Lewis T."/>
            <person name="Lindblad-toh K."/>
            <person name="Liu X."/>
            <person name="Lokyitsang T."/>
            <person name="Lokyitsang Y."/>
            <person name="Lucien O."/>
            <person name="Lui A."/>
            <person name="Ma L.J."/>
            <person name="Mabbitt R."/>
            <person name="Macdonald J."/>
            <person name="Maclean C."/>
            <person name="Major J."/>
            <person name="Manning J."/>
            <person name="Marabella R."/>
            <person name="Maru K."/>
            <person name="Matthews C."/>
            <person name="Mauceli E."/>
            <person name="Mccarthy M."/>
            <person name="Mcdonough S."/>
            <person name="Mcghee T."/>
            <person name="Meldrim J."/>
            <person name="Meneus L."/>
            <person name="Mesirov J."/>
            <person name="Mihalev A."/>
            <person name="Mihova T."/>
            <person name="Mikkelsen T."/>
            <person name="Mlenga V."/>
            <person name="Moru K."/>
            <person name="Mozes J."/>
            <person name="Mulrain L."/>
            <person name="Munson G."/>
            <person name="Naylor J."/>
            <person name="Newes C."/>
            <person name="Nguyen C."/>
            <person name="Nguyen N."/>
            <person name="Nguyen T."/>
            <person name="Nicol R."/>
            <person name="Nielsen C."/>
            <person name="Nizzari M."/>
            <person name="Norbu C."/>
            <person name="Norbu N."/>
            <person name="O'donnell P."/>
            <person name="Okoawo O."/>
            <person name="O'leary S."/>
            <person name="Omotosho B."/>
            <person name="O'neill K."/>
            <person name="Osman S."/>
            <person name="Parker S."/>
            <person name="Perrin D."/>
            <person name="Phunkhang P."/>
            <person name="Piqani B."/>
            <person name="Purcell S."/>
            <person name="Rachupka T."/>
            <person name="Ramasamy U."/>
            <person name="Rameau R."/>
            <person name="Ray V."/>
            <person name="Raymond C."/>
            <person name="Retta R."/>
            <person name="Richardson S."/>
            <person name="Rise C."/>
            <person name="Rodriguez J."/>
            <person name="Rogers J."/>
            <person name="Rogov P."/>
            <person name="Rutman M."/>
            <person name="Schupbach R."/>
            <person name="Seaman C."/>
            <person name="Settipalli S."/>
            <person name="Sharpe T."/>
            <person name="Sheridan J."/>
            <person name="Sherpa N."/>
            <person name="Shi J."/>
            <person name="Smirnov S."/>
            <person name="Smith C."/>
            <person name="Sougnez C."/>
            <person name="Spencer B."/>
            <person name="Stalker J."/>
            <person name="Stange-thomann N."/>
            <person name="Stavropoulos S."/>
            <person name="Stetson K."/>
            <person name="Stone C."/>
            <person name="Stone S."/>
            <person name="Stubbs M."/>
            <person name="Talamas J."/>
            <person name="Tchuinga P."/>
            <person name="Tenzing P."/>
            <person name="Tesfaye S."/>
            <person name="Theodore J."/>
            <person name="Thoulutsang Y."/>
            <person name="Topham K."/>
            <person name="Towey S."/>
            <person name="Tsamla T."/>
            <person name="Tsomo N."/>
            <person name="Vallee D."/>
            <person name="Vassiliev H."/>
            <person name="Venkataraman V."/>
            <person name="Vinson J."/>
            <person name="Vo A."/>
            <person name="Wade C."/>
            <person name="Wang S."/>
            <person name="Wangchuk T."/>
            <person name="Wangdi T."/>
            <person name="Whittaker C."/>
            <person name="Wilkinson J."/>
            <person name="Wu Y."/>
            <person name="Wyman D."/>
            <person name="Yadav S."/>
            <person name="Yang S."/>
            <person name="Yang X."/>
            <person name="Yeager S."/>
            <person name="Yee E."/>
            <person name="Young G."/>
            <person name="Zainoun J."/>
            <person name="Zembeck L."/>
            <person name="Zimmer A."/>
            <person name="Zody M."/>
            <person name="Lander E."/>
        </authorList>
    </citation>
    <scope>NUCLEOTIDE SEQUENCE [LARGE SCALE GENOMIC DNA]</scope>
</reference>
<dbReference type="Gene3D" id="2.60.120.1000">
    <property type="match status" value="1"/>
</dbReference>
<sequence>IIEHDSTFEIEANESCEAIGCYNRGITYTAPLQQLVALAKKSKRCRQYLKARCQGVRLSTYAWWVSAQQVKKYYWGGSTSTANKYCACGNTGTCVKTRVKCNCDVNSNSRIDVDEGYIIEKEALPITALQFGDMDHVNERLWHTVGPLECY</sequence>
<dbReference type="AlphaFoldDB" id="H2YZI7"/>
<proteinExistence type="predicted"/>
<dbReference type="eggNOG" id="KOG3516">
    <property type="taxonomic scope" value="Eukaryota"/>
</dbReference>
<dbReference type="STRING" id="51511.ENSCSAVP00000010749"/>
<protein>
    <submittedName>
        <fullName evidence="1">Uncharacterized protein</fullName>
    </submittedName>
</protein>
<accession>H2YZI7</accession>
<dbReference type="Ensembl" id="ENSCSAVT00000010879.1">
    <property type="protein sequence ID" value="ENSCSAVP00000010749.1"/>
    <property type="gene ID" value="ENSCSAVG00000006302.1"/>
</dbReference>
<organism evidence="1 2">
    <name type="scientific">Ciona savignyi</name>
    <name type="common">Pacific transparent sea squirt</name>
    <dbReference type="NCBI Taxonomy" id="51511"/>
    <lineage>
        <taxon>Eukaryota</taxon>
        <taxon>Metazoa</taxon>
        <taxon>Chordata</taxon>
        <taxon>Tunicata</taxon>
        <taxon>Ascidiacea</taxon>
        <taxon>Phlebobranchia</taxon>
        <taxon>Cionidae</taxon>
        <taxon>Ciona</taxon>
    </lineage>
</organism>
<evidence type="ECO:0000313" key="2">
    <source>
        <dbReference type="Proteomes" id="UP000007875"/>
    </source>
</evidence>
<dbReference type="GeneTree" id="ENSGT00940000170887"/>
<reference evidence="1" key="2">
    <citation type="submission" date="2025-08" db="UniProtKB">
        <authorList>
            <consortium name="Ensembl"/>
        </authorList>
    </citation>
    <scope>IDENTIFICATION</scope>
</reference>
<dbReference type="OMA" id="EANESCE"/>
<evidence type="ECO:0000313" key="1">
    <source>
        <dbReference type="Ensembl" id="ENSCSAVP00000010749.1"/>
    </source>
</evidence>
<reference evidence="1" key="3">
    <citation type="submission" date="2025-09" db="UniProtKB">
        <authorList>
            <consortium name="Ensembl"/>
        </authorList>
    </citation>
    <scope>IDENTIFICATION</scope>
</reference>
<name>H2YZI7_CIOSA</name>
<dbReference type="Proteomes" id="UP000007875">
    <property type="component" value="Unassembled WGS sequence"/>
</dbReference>
<dbReference type="InParanoid" id="H2YZI7"/>